<dbReference type="Gene3D" id="2.20.110.10">
    <property type="entry name" value="Histone H3 K4-specific methyltransferase SET7/9 N-terminal domain"/>
    <property type="match status" value="2"/>
</dbReference>
<sequence>MRKGYPIIETTRVPSGHDHNGTHIFIFYRGGKEIGREFFDGSESTTKVVGTIPDGPVMEYSQTGDLKAVAHYVRNVPEGKARSFYPDGRVYEEKFFEHGRLVGAYRTYYRDGALWHESFYLEGMLDGRCTTYYENQAMDTVSYYRRGRLEGEYKTFYLAGGPRETGTFMHGKKEGTWTRFYDTGEPESIEEYLNGEIVRRRTYDNDGNLLSDQAAPIPEIEAEKKRIAMGYFDEGIEHARLGCYEKATEAFRSVISILPGCRDAYHKLAGTLKKRGMYLDYIEVCVELLKLDPDNGNAHFNIGLAHIITGNRPAAIDRHKILKNMDPRLARELQTLLSGQTL</sequence>
<dbReference type="SUPFAM" id="SSF48452">
    <property type="entry name" value="TPR-like"/>
    <property type="match status" value="1"/>
</dbReference>
<dbReference type="Pfam" id="PF07661">
    <property type="entry name" value="MORN_2"/>
    <property type="match status" value="2"/>
</dbReference>
<dbReference type="InterPro" id="IPR011652">
    <property type="entry name" value="MORN_2"/>
</dbReference>
<gene>
    <name evidence="2" type="ORF">GXY80_03375</name>
</gene>
<feature type="repeat" description="TPR" evidence="1">
    <location>
        <begin position="228"/>
        <end position="261"/>
    </location>
</feature>
<keyword evidence="1" id="KW-0802">TPR repeat</keyword>
<proteinExistence type="predicted"/>
<dbReference type="SUPFAM" id="SSF82185">
    <property type="entry name" value="Histone H3 K4-specific methyltransferase SET7/9 N-terminal domain"/>
    <property type="match status" value="2"/>
</dbReference>
<dbReference type="STRING" id="909663.GCA_000512235_00918"/>
<reference evidence="2" key="1">
    <citation type="journal article" date="2020" name="Biotechnol. Biofuels">
        <title>New insights from the biogas microbiome by comprehensive genome-resolved metagenomics of nearly 1600 species originating from multiple anaerobic digesters.</title>
        <authorList>
            <person name="Campanaro S."/>
            <person name="Treu L."/>
            <person name="Rodriguez-R L.M."/>
            <person name="Kovalovszki A."/>
            <person name="Ziels R.M."/>
            <person name="Maus I."/>
            <person name="Zhu X."/>
            <person name="Kougias P.G."/>
            <person name="Basile A."/>
            <person name="Luo G."/>
            <person name="Schluter A."/>
            <person name="Konstantinidis K.T."/>
            <person name="Angelidaki I."/>
        </authorList>
    </citation>
    <scope>NUCLEOTIDE SEQUENCE</scope>
    <source>
        <strain evidence="2">AS06rmzACSIP_7</strain>
    </source>
</reference>
<evidence type="ECO:0000256" key="1">
    <source>
        <dbReference type="PROSITE-ProRule" id="PRU00339"/>
    </source>
</evidence>
<dbReference type="Proteomes" id="UP000777265">
    <property type="component" value="Unassembled WGS sequence"/>
</dbReference>
<evidence type="ECO:0000313" key="2">
    <source>
        <dbReference type="EMBL" id="NLW34512.1"/>
    </source>
</evidence>
<dbReference type="InterPro" id="IPR011990">
    <property type="entry name" value="TPR-like_helical_dom_sf"/>
</dbReference>
<comment type="caution">
    <text evidence="2">The sequence shown here is derived from an EMBL/GenBank/DDBJ whole genome shotgun (WGS) entry which is preliminary data.</text>
</comment>
<organism evidence="2 3">
    <name type="scientific">Syntrophorhabdus aromaticivorans</name>
    <dbReference type="NCBI Taxonomy" id="328301"/>
    <lineage>
        <taxon>Bacteria</taxon>
        <taxon>Pseudomonadati</taxon>
        <taxon>Thermodesulfobacteriota</taxon>
        <taxon>Syntrophorhabdia</taxon>
        <taxon>Syntrophorhabdales</taxon>
        <taxon>Syntrophorhabdaceae</taxon>
        <taxon>Syntrophorhabdus</taxon>
    </lineage>
</organism>
<dbReference type="SMART" id="SM00028">
    <property type="entry name" value="TPR"/>
    <property type="match status" value="3"/>
</dbReference>
<accession>A0A351U5E1</accession>
<dbReference type="InterPro" id="IPR019734">
    <property type="entry name" value="TPR_rpt"/>
</dbReference>
<dbReference type="EMBL" id="JAAYEE010000060">
    <property type="protein sequence ID" value="NLW34512.1"/>
    <property type="molecule type" value="Genomic_DNA"/>
</dbReference>
<protein>
    <submittedName>
        <fullName evidence="2">Uncharacterized protein</fullName>
    </submittedName>
</protein>
<dbReference type="PROSITE" id="PS50005">
    <property type="entry name" value="TPR"/>
    <property type="match status" value="1"/>
</dbReference>
<dbReference type="AlphaFoldDB" id="A0A351U5E1"/>
<name>A0A351U5E1_9BACT</name>
<evidence type="ECO:0000313" key="3">
    <source>
        <dbReference type="Proteomes" id="UP000777265"/>
    </source>
</evidence>
<reference evidence="2" key="2">
    <citation type="submission" date="2020-01" db="EMBL/GenBank/DDBJ databases">
        <authorList>
            <person name="Campanaro S."/>
        </authorList>
    </citation>
    <scope>NUCLEOTIDE SEQUENCE</scope>
    <source>
        <strain evidence="2">AS06rmzACSIP_7</strain>
    </source>
</reference>
<dbReference type="Gene3D" id="1.25.40.10">
    <property type="entry name" value="Tetratricopeptide repeat domain"/>
    <property type="match status" value="1"/>
</dbReference>